<gene>
    <name evidence="1" type="ORF">Rhe02_54920</name>
</gene>
<reference evidence="1" key="1">
    <citation type="submission" date="2021-01" db="EMBL/GenBank/DDBJ databases">
        <title>Whole genome shotgun sequence of Rhizocola hellebori NBRC 109834.</title>
        <authorList>
            <person name="Komaki H."/>
            <person name="Tamura T."/>
        </authorList>
    </citation>
    <scope>NUCLEOTIDE SEQUENCE</scope>
    <source>
        <strain evidence="1">NBRC 109834</strain>
    </source>
</reference>
<proteinExistence type="predicted"/>
<dbReference type="EMBL" id="BONY01000036">
    <property type="protein sequence ID" value="GIH07425.1"/>
    <property type="molecule type" value="Genomic_DNA"/>
</dbReference>
<accession>A0A8J3QBB5</accession>
<dbReference type="AlphaFoldDB" id="A0A8J3QBB5"/>
<evidence type="ECO:0000313" key="2">
    <source>
        <dbReference type="Proteomes" id="UP000612899"/>
    </source>
</evidence>
<dbReference type="RefSeq" id="WP_203911215.1">
    <property type="nucleotide sequence ID" value="NZ_BONY01000036.1"/>
</dbReference>
<keyword evidence="2" id="KW-1185">Reference proteome</keyword>
<sequence>MTVAELTTVAPPYGDLWKVARVDVMGEGVTSDQREELYAWLQSLGVPYRECRPNVVITQNSEDARYLLHLARFAVDANGDKYVAHAENVVHTTPLVVAIKDFPAWLVQASHIQDQPKEA</sequence>
<protein>
    <submittedName>
        <fullName evidence="1">Uncharacterized protein</fullName>
    </submittedName>
</protein>
<dbReference type="Proteomes" id="UP000612899">
    <property type="component" value="Unassembled WGS sequence"/>
</dbReference>
<evidence type="ECO:0000313" key="1">
    <source>
        <dbReference type="EMBL" id="GIH07425.1"/>
    </source>
</evidence>
<name>A0A8J3QBB5_9ACTN</name>
<organism evidence="1 2">
    <name type="scientific">Rhizocola hellebori</name>
    <dbReference type="NCBI Taxonomy" id="1392758"/>
    <lineage>
        <taxon>Bacteria</taxon>
        <taxon>Bacillati</taxon>
        <taxon>Actinomycetota</taxon>
        <taxon>Actinomycetes</taxon>
        <taxon>Micromonosporales</taxon>
        <taxon>Micromonosporaceae</taxon>
        <taxon>Rhizocola</taxon>
    </lineage>
</organism>
<comment type="caution">
    <text evidence="1">The sequence shown here is derived from an EMBL/GenBank/DDBJ whole genome shotgun (WGS) entry which is preliminary data.</text>
</comment>